<evidence type="ECO:0000313" key="14">
    <source>
        <dbReference type="EMBL" id="KAJ1686944.1"/>
    </source>
</evidence>
<sequence length="427" mass="47236">MAIQFLFFSFLVFLFNDGVFSFNPDLWLTPNSIPRAPLYDTGRQSSHEQIVFNVDHYGAKADGIDNSEAFKRAWEASCSSTSHSSVLLVPPHKTYLLKPLELQGPCEAKNITVMIKGNLKAPSERADWSREDLNYWIKFKNVRHLTVKGGGELDGSGQIWWQNSCKINKSVPCLDAPTALVFHRCEQLRVRDLTIRDSQKFHVVFSQCANVKAFHLTIRAPQWSPNTDGIHVTGTQDIMIFNCLIGTGDDCISIVKGSKNVYVKDIVCGPGHGISIGSLGKKNSEAHVSNVLVEKVTLIGTTNGVRIKTWQGGYGYAENIVFQDIFMTNVSNPIIINQHYCDSRKPCYQQNAAVAVRGVRYKNIRGTSATDISVNFNCSSTVPCRDVALQDISLVTPHSFASRSSCINVHSAEAGTVFPSCNGIKNQ</sequence>
<dbReference type="AlphaFoldDB" id="A0A9Q0C486"/>
<comment type="similarity">
    <text evidence="2 12">Belongs to the glycosyl hydrolase 28 family.</text>
</comment>
<evidence type="ECO:0000256" key="11">
    <source>
        <dbReference type="PROSITE-ProRule" id="PRU10052"/>
    </source>
</evidence>
<evidence type="ECO:0000256" key="5">
    <source>
        <dbReference type="ARBA" id="ARBA00022525"/>
    </source>
</evidence>
<keyword evidence="4" id="KW-0134">Cell wall</keyword>
<dbReference type="InterPro" id="IPR000743">
    <property type="entry name" value="Glyco_hydro_28"/>
</dbReference>
<evidence type="ECO:0000313" key="15">
    <source>
        <dbReference type="Proteomes" id="UP001151287"/>
    </source>
</evidence>
<evidence type="ECO:0000256" key="7">
    <source>
        <dbReference type="ARBA" id="ARBA00022801"/>
    </source>
</evidence>
<dbReference type="PANTHER" id="PTHR31375">
    <property type="match status" value="1"/>
</dbReference>
<dbReference type="FunFam" id="2.160.20.10:FF:000028">
    <property type="entry name" value="Polygalacturonase QRT2"/>
    <property type="match status" value="1"/>
</dbReference>
<organism evidence="14 15">
    <name type="scientific">Rhynchospora breviuscula</name>
    <dbReference type="NCBI Taxonomy" id="2022672"/>
    <lineage>
        <taxon>Eukaryota</taxon>
        <taxon>Viridiplantae</taxon>
        <taxon>Streptophyta</taxon>
        <taxon>Embryophyta</taxon>
        <taxon>Tracheophyta</taxon>
        <taxon>Spermatophyta</taxon>
        <taxon>Magnoliopsida</taxon>
        <taxon>Liliopsida</taxon>
        <taxon>Poales</taxon>
        <taxon>Cyperaceae</taxon>
        <taxon>Cyperoideae</taxon>
        <taxon>Rhynchosporeae</taxon>
        <taxon>Rhynchospora</taxon>
    </lineage>
</organism>
<dbReference type="Pfam" id="PF00295">
    <property type="entry name" value="Glyco_hydro_28"/>
    <property type="match status" value="1"/>
</dbReference>
<protein>
    <recommendedName>
        <fullName evidence="3">endo-polygalacturonase</fullName>
        <ecNumber evidence="3">3.2.1.15</ecNumber>
    </recommendedName>
</protein>
<evidence type="ECO:0000256" key="1">
    <source>
        <dbReference type="ARBA" id="ARBA00004191"/>
    </source>
</evidence>
<dbReference type="Proteomes" id="UP001151287">
    <property type="component" value="Unassembled WGS sequence"/>
</dbReference>
<keyword evidence="15" id="KW-1185">Reference proteome</keyword>
<gene>
    <name evidence="14" type="ORF">LUZ63_018334</name>
</gene>
<keyword evidence="7 12" id="KW-0378">Hydrolase</keyword>
<evidence type="ECO:0000256" key="12">
    <source>
        <dbReference type="RuleBase" id="RU361169"/>
    </source>
</evidence>
<evidence type="ECO:0000256" key="13">
    <source>
        <dbReference type="SAM" id="SignalP"/>
    </source>
</evidence>
<evidence type="ECO:0000256" key="6">
    <source>
        <dbReference type="ARBA" id="ARBA00022729"/>
    </source>
</evidence>
<evidence type="ECO:0000256" key="8">
    <source>
        <dbReference type="ARBA" id="ARBA00023295"/>
    </source>
</evidence>
<evidence type="ECO:0000256" key="4">
    <source>
        <dbReference type="ARBA" id="ARBA00022512"/>
    </source>
</evidence>
<evidence type="ECO:0000256" key="9">
    <source>
        <dbReference type="ARBA" id="ARBA00023316"/>
    </source>
</evidence>
<reference evidence="14" key="1">
    <citation type="journal article" date="2022" name="Cell">
        <title>Repeat-based holocentromeres influence genome architecture and karyotype evolution.</title>
        <authorList>
            <person name="Hofstatter P.G."/>
            <person name="Thangavel G."/>
            <person name="Lux T."/>
            <person name="Neumann P."/>
            <person name="Vondrak T."/>
            <person name="Novak P."/>
            <person name="Zhang M."/>
            <person name="Costa L."/>
            <person name="Castellani M."/>
            <person name="Scott A."/>
            <person name="Toegelov H."/>
            <person name="Fuchs J."/>
            <person name="Mata-Sucre Y."/>
            <person name="Dias Y."/>
            <person name="Vanzela A.L.L."/>
            <person name="Huettel B."/>
            <person name="Almeida C.C.S."/>
            <person name="Simkova H."/>
            <person name="Souza G."/>
            <person name="Pedrosa-Harand A."/>
            <person name="Macas J."/>
            <person name="Mayer K.F.X."/>
            <person name="Houben A."/>
            <person name="Marques A."/>
        </authorList>
    </citation>
    <scope>NUCLEOTIDE SEQUENCE</scope>
    <source>
        <strain evidence="14">RhyBre1mFocal</strain>
    </source>
</reference>
<dbReference type="SUPFAM" id="SSF51126">
    <property type="entry name" value="Pectin lyase-like"/>
    <property type="match status" value="1"/>
</dbReference>
<dbReference type="Gene3D" id="2.160.20.10">
    <property type="entry name" value="Single-stranded right-handed beta-helix, Pectin lyase-like"/>
    <property type="match status" value="1"/>
</dbReference>
<dbReference type="InterPro" id="IPR006626">
    <property type="entry name" value="PbH1"/>
</dbReference>
<proteinExistence type="inferred from homology"/>
<dbReference type="GO" id="GO:0004650">
    <property type="term" value="F:polygalacturonase activity"/>
    <property type="evidence" value="ECO:0007669"/>
    <property type="project" value="UniProtKB-EC"/>
</dbReference>
<dbReference type="GO" id="GO:0005975">
    <property type="term" value="P:carbohydrate metabolic process"/>
    <property type="evidence" value="ECO:0007669"/>
    <property type="project" value="InterPro"/>
</dbReference>
<keyword evidence="6 13" id="KW-0732">Signal</keyword>
<keyword evidence="8 12" id="KW-0326">Glycosidase</keyword>
<dbReference type="InterPro" id="IPR012334">
    <property type="entry name" value="Pectin_lyas_fold"/>
</dbReference>
<dbReference type="GO" id="GO:0010047">
    <property type="term" value="P:fruit dehiscence"/>
    <property type="evidence" value="ECO:0007669"/>
    <property type="project" value="UniProtKB-ARBA"/>
</dbReference>
<evidence type="ECO:0000256" key="10">
    <source>
        <dbReference type="ARBA" id="ARBA00034074"/>
    </source>
</evidence>
<dbReference type="PROSITE" id="PS00502">
    <property type="entry name" value="POLYGALACTURONASE"/>
    <property type="match status" value="1"/>
</dbReference>
<comment type="subcellular location">
    <subcellularLocation>
        <location evidence="1">Secreted</location>
        <location evidence="1">Cell wall</location>
    </subcellularLocation>
</comment>
<dbReference type="GO" id="GO:0009830">
    <property type="term" value="P:cell wall modification involved in abscission"/>
    <property type="evidence" value="ECO:0007669"/>
    <property type="project" value="UniProtKB-ARBA"/>
</dbReference>
<keyword evidence="9" id="KW-0961">Cell wall biogenesis/degradation</keyword>
<dbReference type="InterPro" id="IPR011050">
    <property type="entry name" value="Pectin_lyase_fold/virulence"/>
</dbReference>
<evidence type="ECO:0000256" key="3">
    <source>
        <dbReference type="ARBA" id="ARBA00012736"/>
    </source>
</evidence>
<feature type="active site" evidence="11">
    <location>
        <position position="272"/>
    </location>
</feature>
<accession>A0A9Q0C486</accession>
<dbReference type="OrthoDB" id="187139at2759"/>
<dbReference type="EC" id="3.2.1.15" evidence="3"/>
<dbReference type="GO" id="GO:0009901">
    <property type="term" value="P:anther dehiscence"/>
    <property type="evidence" value="ECO:0007669"/>
    <property type="project" value="UniProtKB-ARBA"/>
</dbReference>
<evidence type="ECO:0000256" key="2">
    <source>
        <dbReference type="ARBA" id="ARBA00008834"/>
    </source>
</evidence>
<dbReference type="EMBL" id="JAMQYH010000005">
    <property type="protein sequence ID" value="KAJ1686944.1"/>
    <property type="molecule type" value="Genomic_DNA"/>
</dbReference>
<feature type="signal peptide" evidence="13">
    <location>
        <begin position="1"/>
        <end position="21"/>
    </location>
</feature>
<name>A0A9Q0C486_9POAL</name>
<comment type="catalytic activity">
    <reaction evidence="10">
        <text>(1,4-alpha-D-galacturonosyl)n+m + H2O = (1,4-alpha-D-galacturonosyl)n + (1,4-alpha-D-galacturonosyl)m.</text>
        <dbReference type="EC" id="3.2.1.15"/>
    </reaction>
</comment>
<keyword evidence="5" id="KW-0964">Secreted</keyword>
<comment type="caution">
    <text evidence="14">The sequence shown here is derived from an EMBL/GenBank/DDBJ whole genome shotgun (WGS) entry which is preliminary data.</text>
</comment>
<dbReference type="SMART" id="SM00710">
    <property type="entry name" value="PbH1"/>
    <property type="match status" value="4"/>
</dbReference>
<feature type="chain" id="PRO_5040140296" description="endo-polygalacturonase" evidence="13">
    <location>
        <begin position="22"/>
        <end position="427"/>
    </location>
</feature>